<feature type="transmembrane region" description="Helical" evidence="7">
    <location>
        <begin position="430"/>
        <end position="448"/>
    </location>
</feature>
<accession>A0ABS2D977</accession>
<keyword evidence="9" id="KW-1185">Reference proteome</keyword>
<evidence type="ECO:0000313" key="9">
    <source>
        <dbReference type="Proteomes" id="UP000763641"/>
    </source>
</evidence>
<feature type="transmembrane region" description="Helical" evidence="7">
    <location>
        <begin position="160"/>
        <end position="180"/>
    </location>
</feature>
<organism evidence="8 9">
    <name type="scientific">Sphingomonas longa</name>
    <dbReference type="NCBI Taxonomy" id="2778730"/>
    <lineage>
        <taxon>Bacteria</taxon>
        <taxon>Pseudomonadati</taxon>
        <taxon>Pseudomonadota</taxon>
        <taxon>Alphaproteobacteria</taxon>
        <taxon>Sphingomonadales</taxon>
        <taxon>Sphingomonadaceae</taxon>
        <taxon>Sphingomonas</taxon>
    </lineage>
</organism>
<dbReference type="EMBL" id="JAFEMC010000004">
    <property type="protein sequence ID" value="MBM6577475.1"/>
    <property type="molecule type" value="Genomic_DNA"/>
</dbReference>
<dbReference type="PANTHER" id="PTHR30250:SF10">
    <property type="entry name" value="LIPOPOLYSACCHARIDE BIOSYNTHESIS PROTEIN WZXC"/>
    <property type="match status" value="1"/>
</dbReference>
<feature type="transmembrane region" description="Helical" evidence="7">
    <location>
        <begin position="396"/>
        <end position="418"/>
    </location>
</feature>
<dbReference type="Pfam" id="PF13440">
    <property type="entry name" value="Polysacc_synt_3"/>
    <property type="match status" value="1"/>
</dbReference>
<evidence type="ECO:0000256" key="2">
    <source>
        <dbReference type="ARBA" id="ARBA00007430"/>
    </source>
</evidence>
<comment type="caution">
    <text evidence="8">The sequence shown here is derived from an EMBL/GenBank/DDBJ whole genome shotgun (WGS) entry which is preliminary data.</text>
</comment>
<feature type="transmembrane region" description="Helical" evidence="7">
    <location>
        <begin position="217"/>
        <end position="236"/>
    </location>
</feature>
<feature type="transmembrane region" description="Helical" evidence="7">
    <location>
        <begin position="454"/>
        <end position="472"/>
    </location>
</feature>
<comment type="subcellular location">
    <subcellularLocation>
        <location evidence="1">Cell membrane</location>
        <topology evidence="1">Multi-pass membrane protein</topology>
    </subcellularLocation>
</comment>
<evidence type="ECO:0000256" key="4">
    <source>
        <dbReference type="ARBA" id="ARBA00022692"/>
    </source>
</evidence>
<reference evidence="8 9" key="1">
    <citation type="submission" date="2020-12" db="EMBL/GenBank/DDBJ databases">
        <title>Sphingomonas sp.</title>
        <authorList>
            <person name="Kim M.K."/>
        </authorList>
    </citation>
    <scope>NUCLEOTIDE SEQUENCE [LARGE SCALE GENOMIC DNA]</scope>
    <source>
        <strain evidence="8 9">BT552</strain>
    </source>
</reference>
<comment type="similarity">
    <text evidence="2">Belongs to the polysaccharide synthase family.</text>
</comment>
<evidence type="ECO:0000256" key="5">
    <source>
        <dbReference type="ARBA" id="ARBA00022989"/>
    </source>
</evidence>
<evidence type="ECO:0000313" key="8">
    <source>
        <dbReference type="EMBL" id="MBM6577475.1"/>
    </source>
</evidence>
<dbReference type="RefSeq" id="WP_204199582.1">
    <property type="nucleotide sequence ID" value="NZ_JAFEMC010000004.1"/>
</dbReference>
<dbReference type="Proteomes" id="UP000763641">
    <property type="component" value="Unassembled WGS sequence"/>
</dbReference>
<feature type="transmembrane region" description="Helical" evidence="7">
    <location>
        <begin position="91"/>
        <end position="115"/>
    </location>
</feature>
<dbReference type="InterPro" id="IPR050833">
    <property type="entry name" value="Poly_Biosynth_Transport"/>
</dbReference>
<name>A0ABS2D977_9SPHN</name>
<feature type="transmembrane region" description="Helical" evidence="7">
    <location>
        <begin position="32"/>
        <end position="50"/>
    </location>
</feature>
<dbReference type="PANTHER" id="PTHR30250">
    <property type="entry name" value="PST FAMILY PREDICTED COLANIC ACID TRANSPORTER"/>
    <property type="match status" value="1"/>
</dbReference>
<keyword evidence="6 7" id="KW-0472">Membrane</keyword>
<protein>
    <submittedName>
        <fullName evidence="8">Oligosaccharide flippase family protein</fullName>
    </submittedName>
</protein>
<keyword evidence="3" id="KW-1003">Cell membrane</keyword>
<keyword evidence="4 7" id="KW-0812">Transmembrane</keyword>
<gene>
    <name evidence="8" type="ORF">ILT43_13925</name>
</gene>
<feature type="transmembrane region" description="Helical" evidence="7">
    <location>
        <begin position="295"/>
        <end position="317"/>
    </location>
</feature>
<proteinExistence type="inferred from homology"/>
<evidence type="ECO:0000256" key="1">
    <source>
        <dbReference type="ARBA" id="ARBA00004651"/>
    </source>
</evidence>
<feature type="transmembrane region" description="Helical" evidence="7">
    <location>
        <begin position="56"/>
        <end position="79"/>
    </location>
</feature>
<evidence type="ECO:0000256" key="6">
    <source>
        <dbReference type="ARBA" id="ARBA00023136"/>
    </source>
</evidence>
<feature type="transmembrane region" description="Helical" evidence="7">
    <location>
        <begin position="368"/>
        <end position="390"/>
    </location>
</feature>
<sequence>MRHRAAAQHGQQSAQEKQVLGKNILSMTGLSLYRNVIQFGMNIAVAAFVPPGDYGLVVFTAPFLVLIAMLTDLGMTSAITRAPSLSREEAGAAMGAMLSGGAVCAVLLALAAWPLERAIGMAGLGPVMAAMAAVVILSIGAATPRALLERELAYARIARIEAVAIAVSAAGGLAAAWAGAGVWSLVLYNIGVQAIRAGAFGWAMRAQLRPNLRLRQLGPLLSFGGWVLASNVLNFFARNSDNLLIGAWLGSAAVGIYGLAYQFMLAPLMAITWPTSGILLSTLRNEDRHGPRAQAMVESVLSATALVVTPAMLYLTFGLGFPVSALLSERWAMVPAIVLWLAPAGALQAISSYNGALLMVAGRARAQFAMTVVNTVVIVATFVLALPHGLMAMVRAYAVVISLVSLAYMAMIVALTGLSLTRLIRALAPALLASGIGVAVVAAIGFGVDSWWRWAGITAAYGAAVLGCYATFHLHVRRTLGVLVARGPSPAAVTGT</sequence>
<evidence type="ECO:0000256" key="3">
    <source>
        <dbReference type="ARBA" id="ARBA00022475"/>
    </source>
</evidence>
<keyword evidence="5 7" id="KW-1133">Transmembrane helix</keyword>
<feature type="transmembrane region" description="Helical" evidence="7">
    <location>
        <begin position="256"/>
        <end position="283"/>
    </location>
</feature>
<feature type="transmembrane region" description="Helical" evidence="7">
    <location>
        <begin position="127"/>
        <end position="148"/>
    </location>
</feature>
<evidence type="ECO:0000256" key="7">
    <source>
        <dbReference type="SAM" id="Phobius"/>
    </source>
</evidence>
<feature type="transmembrane region" description="Helical" evidence="7">
    <location>
        <begin position="337"/>
        <end position="361"/>
    </location>
</feature>